<keyword evidence="10" id="KW-1133">Transmembrane helix</keyword>
<evidence type="ECO:0000256" key="9">
    <source>
        <dbReference type="ARBA" id="ARBA00022976"/>
    </source>
</evidence>
<dbReference type="PANTHER" id="PTHR15036:SF83">
    <property type="entry name" value="AGRIN"/>
    <property type="match status" value="1"/>
</dbReference>
<dbReference type="Gene3D" id="2.60.120.200">
    <property type="match status" value="1"/>
</dbReference>
<dbReference type="EMBL" id="FR905709">
    <property type="protein sequence ID" value="CDQ81119.1"/>
    <property type="molecule type" value="Genomic_DNA"/>
</dbReference>
<dbReference type="GO" id="GO:0030154">
    <property type="term" value="P:cell differentiation"/>
    <property type="evidence" value="ECO:0007669"/>
    <property type="project" value="UniProtKB-KW"/>
</dbReference>
<evidence type="ECO:0000256" key="6">
    <source>
        <dbReference type="ARBA" id="ARBA00022737"/>
    </source>
</evidence>
<evidence type="ECO:0000256" key="7">
    <source>
        <dbReference type="ARBA" id="ARBA00022782"/>
    </source>
</evidence>
<dbReference type="AlphaFoldDB" id="A0A060XVG5"/>
<evidence type="ECO:0000313" key="16">
    <source>
        <dbReference type="EMBL" id="CDQ81119.1"/>
    </source>
</evidence>
<comment type="caution">
    <text evidence="13">Lacks conserved residue(s) required for the propagation of feature annotation.</text>
</comment>
<dbReference type="GO" id="GO:0005604">
    <property type="term" value="C:basement membrane"/>
    <property type="evidence" value="ECO:0007669"/>
    <property type="project" value="UniProtKB-ARBA"/>
</dbReference>
<dbReference type="SMART" id="SM00282">
    <property type="entry name" value="LamG"/>
    <property type="match status" value="1"/>
</dbReference>
<evidence type="ECO:0000256" key="2">
    <source>
        <dbReference type="ARBA" id="ARBA00022473"/>
    </source>
</evidence>
<evidence type="ECO:0008006" key="18">
    <source>
        <dbReference type="Google" id="ProtNLM"/>
    </source>
</evidence>
<dbReference type="STRING" id="8022.A0A060XVG5"/>
<dbReference type="InterPro" id="IPR013320">
    <property type="entry name" value="ConA-like_dom_sf"/>
</dbReference>
<feature type="disulfide bond" evidence="13">
    <location>
        <begin position="268"/>
        <end position="277"/>
    </location>
</feature>
<dbReference type="SMART" id="SM00181">
    <property type="entry name" value="EGF"/>
    <property type="match status" value="2"/>
</dbReference>
<name>A0A060XVG5_ONCMY</name>
<dbReference type="Pfam" id="PF00008">
    <property type="entry name" value="EGF"/>
    <property type="match status" value="1"/>
</dbReference>
<dbReference type="PaxDb" id="8022-A0A060XVG5"/>
<dbReference type="InterPro" id="IPR001881">
    <property type="entry name" value="EGF-like_Ca-bd_dom"/>
</dbReference>
<feature type="domain" description="EGF-like" evidence="15">
    <location>
        <begin position="1"/>
        <end position="16"/>
    </location>
</feature>
<gene>
    <name evidence="16" type="ORF">GSONMT00030246001</name>
</gene>
<evidence type="ECO:0000256" key="4">
    <source>
        <dbReference type="ARBA" id="ARBA00022692"/>
    </source>
</evidence>
<dbReference type="FunFam" id="2.10.25.10:FF:000368">
    <property type="entry name" value="Delta-like 3 (Drosophila), isoform CRA_b"/>
    <property type="match status" value="1"/>
</dbReference>
<evidence type="ECO:0000256" key="3">
    <source>
        <dbReference type="ARBA" id="ARBA00022536"/>
    </source>
</evidence>
<proteinExistence type="predicted"/>
<keyword evidence="6" id="KW-0677">Repeat</keyword>
<dbReference type="Gene3D" id="2.10.25.10">
    <property type="entry name" value="Laminin"/>
    <property type="match status" value="2"/>
</dbReference>
<keyword evidence="12 13" id="KW-1015">Disulfide bond</keyword>
<feature type="domain" description="EGF-like" evidence="15">
    <location>
        <begin position="18"/>
        <end position="55"/>
    </location>
</feature>
<dbReference type="SUPFAM" id="SSF57196">
    <property type="entry name" value="EGF/Laminin"/>
    <property type="match status" value="1"/>
</dbReference>
<protein>
    <recommendedName>
        <fullName evidence="18">Agrin</fullName>
    </recommendedName>
</protein>
<dbReference type="PROSITE" id="PS50026">
    <property type="entry name" value="EGF_3"/>
    <property type="match status" value="3"/>
</dbReference>
<dbReference type="Pfam" id="PF00054">
    <property type="entry name" value="Laminin_G_1"/>
    <property type="match status" value="1"/>
</dbReference>
<reference evidence="16" key="1">
    <citation type="journal article" date="2014" name="Nat. Commun.">
        <title>The rainbow trout genome provides novel insights into evolution after whole-genome duplication in vertebrates.</title>
        <authorList>
            <person name="Berthelot C."/>
            <person name="Brunet F."/>
            <person name="Chalopin D."/>
            <person name="Juanchich A."/>
            <person name="Bernard M."/>
            <person name="Noel B."/>
            <person name="Bento P."/>
            <person name="Da Silva C."/>
            <person name="Labadie K."/>
            <person name="Alberti A."/>
            <person name="Aury J.M."/>
            <person name="Louis A."/>
            <person name="Dehais P."/>
            <person name="Bardou P."/>
            <person name="Montfort J."/>
            <person name="Klopp C."/>
            <person name="Cabau C."/>
            <person name="Gaspin C."/>
            <person name="Thorgaard G.H."/>
            <person name="Boussaha M."/>
            <person name="Quillet E."/>
            <person name="Guyomard R."/>
            <person name="Galiana D."/>
            <person name="Bobe J."/>
            <person name="Volff J.N."/>
            <person name="Genet C."/>
            <person name="Wincker P."/>
            <person name="Jaillon O."/>
            <person name="Roest Crollius H."/>
            <person name="Guiguen Y."/>
        </authorList>
    </citation>
    <scope>NUCLEOTIDE SEQUENCE [LARGE SCALE GENOMIC DNA]</scope>
</reference>
<dbReference type="GO" id="GO:0016020">
    <property type="term" value="C:membrane"/>
    <property type="evidence" value="ECO:0007669"/>
    <property type="project" value="UniProtKB-SubCell"/>
</dbReference>
<feature type="disulfide bond" evidence="13">
    <location>
        <begin position="45"/>
        <end position="54"/>
    </location>
</feature>
<evidence type="ECO:0000259" key="14">
    <source>
        <dbReference type="PROSITE" id="PS50025"/>
    </source>
</evidence>
<evidence type="ECO:0000313" key="17">
    <source>
        <dbReference type="Proteomes" id="UP000193380"/>
    </source>
</evidence>
<keyword evidence="7" id="KW-0221">Differentiation</keyword>
<keyword evidence="5" id="KW-0732">Signal</keyword>
<evidence type="ECO:0000256" key="8">
    <source>
        <dbReference type="ARBA" id="ARBA00022843"/>
    </source>
</evidence>
<dbReference type="PROSITE" id="PS01186">
    <property type="entry name" value="EGF_2"/>
    <property type="match status" value="1"/>
</dbReference>
<keyword evidence="2" id="KW-0217">Developmental protein</keyword>
<dbReference type="Proteomes" id="UP000193380">
    <property type="component" value="Unassembled WGS sequence"/>
</dbReference>
<dbReference type="SUPFAM" id="SSF49899">
    <property type="entry name" value="Concanavalin A-like lectins/glucanases"/>
    <property type="match status" value="1"/>
</dbReference>
<keyword evidence="4" id="KW-0812">Transmembrane</keyword>
<dbReference type="CDD" id="cd00054">
    <property type="entry name" value="EGF_CA"/>
    <property type="match status" value="2"/>
</dbReference>
<evidence type="ECO:0000256" key="1">
    <source>
        <dbReference type="ARBA" id="ARBA00004479"/>
    </source>
</evidence>
<feature type="disulfide bond" evidence="13">
    <location>
        <begin position="6"/>
        <end position="15"/>
    </location>
</feature>
<dbReference type="InterPro" id="IPR001791">
    <property type="entry name" value="Laminin_G"/>
</dbReference>
<dbReference type="PANTHER" id="PTHR15036">
    <property type="entry name" value="PIKACHURIN-LIKE PROTEIN"/>
    <property type="match status" value="1"/>
</dbReference>
<dbReference type="PROSITE" id="PS50025">
    <property type="entry name" value="LAM_G_DOMAIN"/>
    <property type="match status" value="1"/>
</dbReference>
<feature type="domain" description="Laminin G" evidence="14">
    <location>
        <begin position="63"/>
        <end position="246"/>
    </location>
</feature>
<dbReference type="CDD" id="cd00110">
    <property type="entry name" value="LamG"/>
    <property type="match status" value="1"/>
</dbReference>
<dbReference type="SMART" id="SM00179">
    <property type="entry name" value="EGF_CA"/>
    <property type="match status" value="2"/>
</dbReference>
<accession>A0A060XVG5</accession>
<organism evidence="16 17">
    <name type="scientific">Oncorhynchus mykiss</name>
    <name type="common">Rainbow trout</name>
    <name type="synonym">Salmo gairdneri</name>
    <dbReference type="NCBI Taxonomy" id="8022"/>
    <lineage>
        <taxon>Eukaryota</taxon>
        <taxon>Metazoa</taxon>
        <taxon>Chordata</taxon>
        <taxon>Craniata</taxon>
        <taxon>Vertebrata</taxon>
        <taxon>Euteleostomi</taxon>
        <taxon>Actinopterygii</taxon>
        <taxon>Neopterygii</taxon>
        <taxon>Teleostei</taxon>
        <taxon>Protacanthopterygii</taxon>
        <taxon>Salmoniformes</taxon>
        <taxon>Salmonidae</taxon>
        <taxon>Salmoninae</taxon>
        <taxon>Oncorhynchus</taxon>
    </lineage>
</organism>
<dbReference type="InterPro" id="IPR050372">
    <property type="entry name" value="Neurexin-related_CASP"/>
</dbReference>
<dbReference type="FunFam" id="2.60.120.200:FF:000031">
    <property type="entry name" value="NtA agrin"/>
    <property type="match status" value="1"/>
</dbReference>
<keyword evidence="3 13" id="KW-0245">EGF-like domain</keyword>
<dbReference type="PROSITE" id="PS00022">
    <property type="entry name" value="EGF_1"/>
    <property type="match status" value="3"/>
</dbReference>
<sequence>MFHCKCINSYSGPTCADTHNPCEPNRCHPSSQCQVQPEGGYKCECPMGREGLHCEQVSDKKGAYMPFFSGDSYLELKGLHTYGHNLHQKVSIMVVLMANESNGMIFYNGQKTDGKGDFISLSLNDGILEFRYDLGKGPAVIRSKDKIKMGVWNTVNLERASRKGEININGKDPVRGESPNQHTALNLKESLFVGGAPDFSRQARAASLKDGFKGAIQKITLMGTPILRQENALHSSDVAMFKGHPCSRYPCHNGGLCNPMLESYECVCPHGFTGTACQNTILEKSAGESESIVFDGRTFIEYHNAVTKR</sequence>
<feature type="domain" description="EGF-like" evidence="15">
    <location>
        <begin position="242"/>
        <end position="278"/>
    </location>
</feature>
<keyword evidence="11" id="KW-0472">Membrane</keyword>
<keyword evidence="9" id="KW-0914">Notch signaling pathway</keyword>
<evidence type="ECO:0000256" key="11">
    <source>
        <dbReference type="ARBA" id="ARBA00023136"/>
    </source>
</evidence>
<evidence type="ECO:0000259" key="15">
    <source>
        <dbReference type="PROSITE" id="PS50026"/>
    </source>
</evidence>
<dbReference type="GO" id="GO:0007219">
    <property type="term" value="P:Notch signaling pathway"/>
    <property type="evidence" value="ECO:0007669"/>
    <property type="project" value="UniProtKB-KW"/>
</dbReference>
<dbReference type="GO" id="GO:0005509">
    <property type="term" value="F:calcium ion binding"/>
    <property type="evidence" value="ECO:0007669"/>
    <property type="project" value="InterPro"/>
</dbReference>
<evidence type="ECO:0000256" key="12">
    <source>
        <dbReference type="ARBA" id="ARBA00023157"/>
    </source>
</evidence>
<evidence type="ECO:0000256" key="5">
    <source>
        <dbReference type="ARBA" id="ARBA00022729"/>
    </source>
</evidence>
<keyword evidence="8" id="KW-0832">Ubl conjugation</keyword>
<dbReference type="InterPro" id="IPR000742">
    <property type="entry name" value="EGF"/>
</dbReference>
<evidence type="ECO:0000256" key="13">
    <source>
        <dbReference type="PROSITE-ProRule" id="PRU00076"/>
    </source>
</evidence>
<reference evidence="16" key="2">
    <citation type="submission" date="2014-03" db="EMBL/GenBank/DDBJ databases">
        <authorList>
            <person name="Genoscope - CEA"/>
        </authorList>
    </citation>
    <scope>NUCLEOTIDE SEQUENCE</scope>
</reference>
<evidence type="ECO:0000256" key="10">
    <source>
        <dbReference type="ARBA" id="ARBA00022989"/>
    </source>
</evidence>
<comment type="subcellular location">
    <subcellularLocation>
        <location evidence="1">Membrane</location>
        <topology evidence="1">Single-pass type I membrane protein</topology>
    </subcellularLocation>
</comment>